<dbReference type="AlphaFoldDB" id="I7A474"/>
<evidence type="ECO:0000313" key="1">
    <source>
        <dbReference type="EMBL" id="AFN76008.1"/>
    </source>
</evidence>
<accession>I7A474</accession>
<gene>
    <name evidence="1" type="ordered locus">MROS_2778</name>
</gene>
<organism evidence="1 2">
    <name type="scientific">Melioribacter roseus (strain DSM 23840 / JCM 17771 / VKM B-2668 / P3M-2)</name>
    <dbReference type="NCBI Taxonomy" id="1191523"/>
    <lineage>
        <taxon>Bacteria</taxon>
        <taxon>Pseudomonadati</taxon>
        <taxon>Ignavibacteriota</taxon>
        <taxon>Ignavibacteria</taxon>
        <taxon>Ignavibacteriales</taxon>
        <taxon>Melioribacteraceae</taxon>
        <taxon>Melioribacter</taxon>
    </lineage>
</organism>
<dbReference type="KEGG" id="mro:MROS_2778"/>
<protein>
    <submittedName>
        <fullName evidence="1">Uncharacterized protein</fullName>
    </submittedName>
</protein>
<dbReference type="Proteomes" id="UP000009011">
    <property type="component" value="Chromosome"/>
</dbReference>
<reference evidence="1 2" key="1">
    <citation type="journal article" date="2013" name="PLoS ONE">
        <title>Genomic analysis of Melioribacter roseus, facultatively anaerobic organotrophic bacterium representing a novel deep lineage within Bacteriodetes/Chlorobi group.</title>
        <authorList>
            <person name="Kadnikov V.V."/>
            <person name="Mardanov A.V."/>
            <person name="Podosokorskaya O.A."/>
            <person name="Gavrilov S.N."/>
            <person name="Kublanov I.V."/>
            <person name="Beletsky A.V."/>
            <person name="Bonch-Osmolovskaya E.A."/>
            <person name="Ravin N.V."/>
        </authorList>
    </citation>
    <scope>NUCLEOTIDE SEQUENCE [LARGE SCALE GENOMIC DNA]</scope>
    <source>
        <strain evidence="2">JCM 17771 / P3M-2</strain>
    </source>
</reference>
<dbReference type="STRING" id="1191523.MROS_2778"/>
<proteinExistence type="predicted"/>
<dbReference type="RefSeq" id="WP_014857438.1">
    <property type="nucleotide sequence ID" value="NC_018178.1"/>
</dbReference>
<evidence type="ECO:0000313" key="2">
    <source>
        <dbReference type="Proteomes" id="UP000009011"/>
    </source>
</evidence>
<dbReference type="HOGENOM" id="CLU_1756692_0_0_10"/>
<keyword evidence="2" id="KW-1185">Reference proteome</keyword>
<name>I7A474_MELRP</name>
<dbReference type="EMBL" id="CP003557">
    <property type="protein sequence ID" value="AFN76008.1"/>
    <property type="molecule type" value="Genomic_DNA"/>
</dbReference>
<sequence length="148" mass="17353">MKKNLIFLVFIVIAVLKCESYSPEISGSKTMDYLSFEEYGCIAERDSIDEPYWAWAIINDSLKFKVMFNTHCSALFKDSVHIDNYKIRVFLQDTNSIVSRCVCRHETMFVFRIKSAGRHDLQFYYKAANSYVYSEIFSANIQIEKCIF</sequence>